<dbReference type="InterPro" id="IPR000700">
    <property type="entry name" value="PAS-assoc_C"/>
</dbReference>
<feature type="domain" description="PAC" evidence="3">
    <location>
        <begin position="210"/>
        <end position="262"/>
    </location>
</feature>
<dbReference type="SMART" id="SM00091">
    <property type="entry name" value="PAS"/>
    <property type="match status" value="3"/>
</dbReference>
<proteinExistence type="predicted"/>
<feature type="domain" description="PAS" evidence="2">
    <location>
        <begin position="138"/>
        <end position="208"/>
    </location>
</feature>
<keyword evidence="1" id="KW-0812">Transmembrane</keyword>
<dbReference type="AlphaFoldDB" id="X1FXK3"/>
<name>X1FXK3_9ZZZZ</name>
<reference evidence="4" key="1">
    <citation type="journal article" date="2014" name="Front. Microbiol.">
        <title>High frequency of phylogenetically diverse reductive dehalogenase-homologous genes in deep subseafloor sedimentary metagenomes.</title>
        <authorList>
            <person name="Kawai M."/>
            <person name="Futagami T."/>
            <person name="Toyoda A."/>
            <person name="Takaki Y."/>
            <person name="Nishi S."/>
            <person name="Hori S."/>
            <person name="Arai W."/>
            <person name="Tsubouchi T."/>
            <person name="Morono Y."/>
            <person name="Uchiyama I."/>
            <person name="Ito T."/>
            <person name="Fujiyama A."/>
            <person name="Inagaki F."/>
            <person name="Takami H."/>
        </authorList>
    </citation>
    <scope>NUCLEOTIDE SEQUENCE</scope>
    <source>
        <strain evidence="4">Expedition CK06-06</strain>
    </source>
</reference>
<dbReference type="InterPro" id="IPR052155">
    <property type="entry name" value="Biofilm_reg_signaling"/>
</dbReference>
<dbReference type="InterPro" id="IPR035965">
    <property type="entry name" value="PAS-like_dom_sf"/>
</dbReference>
<dbReference type="Pfam" id="PF08448">
    <property type="entry name" value="PAS_4"/>
    <property type="match status" value="2"/>
</dbReference>
<dbReference type="InterPro" id="IPR000014">
    <property type="entry name" value="PAS"/>
</dbReference>
<feature type="transmembrane region" description="Helical" evidence="1">
    <location>
        <begin position="93"/>
        <end position="114"/>
    </location>
</feature>
<dbReference type="PROSITE" id="PS50112">
    <property type="entry name" value="PAS"/>
    <property type="match status" value="3"/>
</dbReference>
<organism evidence="4">
    <name type="scientific">marine sediment metagenome</name>
    <dbReference type="NCBI Taxonomy" id="412755"/>
    <lineage>
        <taxon>unclassified sequences</taxon>
        <taxon>metagenomes</taxon>
        <taxon>ecological metagenomes</taxon>
    </lineage>
</organism>
<dbReference type="EMBL" id="BARU01000827">
    <property type="protein sequence ID" value="GAH25478.1"/>
    <property type="molecule type" value="Genomic_DNA"/>
</dbReference>
<feature type="domain" description="PAC" evidence="3">
    <location>
        <begin position="458"/>
        <end position="513"/>
    </location>
</feature>
<evidence type="ECO:0000256" key="1">
    <source>
        <dbReference type="SAM" id="Phobius"/>
    </source>
</evidence>
<keyword evidence="1" id="KW-0472">Membrane</keyword>
<feature type="non-terminal residue" evidence="4">
    <location>
        <position position="532"/>
    </location>
</feature>
<dbReference type="InterPro" id="IPR013656">
    <property type="entry name" value="PAS_4"/>
</dbReference>
<sequence>MKKQKDFQSIDKIKIYNIKLFKISTISILLIFCLPLTYYFHFTLKTDAIFTHFYYIPIVLSSLWWPYKSIIISAFLSSILLVLQIVAPIHAEIYINITRVLMFLTVSIIISFLIEKRHLLEGKLRTYGKSLEQKIYGWEESYKKLEESANKPIILIGLKGKLLSLNNCAASNLGGKPKDYISKTLWDIFPKKVADERFKDHQKVIQSGRSNVKEITVSFIGIEYCYLARIQPIRNKSGDINSVLILDNDITDRKKAEKYLVELEEKYHIVFENTGTATMIIKEDRTISIINTQCEKLSGYSKKEIENKMKWTDFVIPEDLKRMKKYHIARRRAGEKPTTEYEFRMTDKKGNVKNIFLKIGMIPDTKKSIASFIDITERKQAEENVKNIKNELQMILDSVPAIIFYKDTEGRIIRANKTLADSLKMSVKDIVGKTTVELFPREQAEKMRKDDREVIISGKPKKDIIQPYDTPEGTRWVITDKMPYKDKEGKITGIISLSKDITVQRKSEQKLKQTYWRLKKIMDATIDTMSNI</sequence>
<evidence type="ECO:0008006" key="5">
    <source>
        <dbReference type="Google" id="ProtNLM"/>
    </source>
</evidence>
<feature type="transmembrane region" description="Helical" evidence="1">
    <location>
        <begin position="70"/>
        <end position="87"/>
    </location>
</feature>
<feature type="domain" description="PAS" evidence="2">
    <location>
        <begin position="388"/>
        <end position="458"/>
    </location>
</feature>
<dbReference type="Pfam" id="PF08447">
    <property type="entry name" value="PAS_3"/>
    <property type="match status" value="1"/>
</dbReference>
<dbReference type="PANTHER" id="PTHR44757:SF2">
    <property type="entry name" value="BIOFILM ARCHITECTURE MAINTENANCE PROTEIN MBAA"/>
    <property type="match status" value="1"/>
</dbReference>
<evidence type="ECO:0000313" key="4">
    <source>
        <dbReference type="EMBL" id="GAH25478.1"/>
    </source>
</evidence>
<feature type="transmembrane region" description="Helical" evidence="1">
    <location>
        <begin position="20"/>
        <end position="42"/>
    </location>
</feature>
<dbReference type="CDD" id="cd00130">
    <property type="entry name" value="PAS"/>
    <property type="match status" value="3"/>
</dbReference>
<dbReference type="PANTHER" id="PTHR44757">
    <property type="entry name" value="DIGUANYLATE CYCLASE DGCP"/>
    <property type="match status" value="1"/>
</dbReference>
<accession>X1FXK3</accession>
<keyword evidence="1" id="KW-1133">Transmembrane helix</keyword>
<dbReference type="NCBIfam" id="TIGR00229">
    <property type="entry name" value="sensory_box"/>
    <property type="match status" value="3"/>
</dbReference>
<protein>
    <recommendedName>
        <fullName evidence="5">PAS domain-containing protein</fullName>
    </recommendedName>
</protein>
<dbReference type="Gene3D" id="3.30.450.20">
    <property type="entry name" value="PAS domain"/>
    <property type="match status" value="3"/>
</dbReference>
<feature type="domain" description="PAS" evidence="2">
    <location>
        <begin position="263"/>
        <end position="325"/>
    </location>
</feature>
<dbReference type="SUPFAM" id="SSF55785">
    <property type="entry name" value="PYP-like sensor domain (PAS domain)"/>
    <property type="match status" value="3"/>
</dbReference>
<evidence type="ECO:0000259" key="3">
    <source>
        <dbReference type="PROSITE" id="PS50113"/>
    </source>
</evidence>
<gene>
    <name evidence="4" type="ORF">S03H2_02470</name>
</gene>
<comment type="caution">
    <text evidence="4">The sequence shown here is derived from an EMBL/GenBank/DDBJ whole genome shotgun (WGS) entry which is preliminary data.</text>
</comment>
<dbReference type="PROSITE" id="PS50113">
    <property type="entry name" value="PAC"/>
    <property type="match status" value="2"/>
</dbReference>
<evidence type="ECO:0000259" key="2">
    <source>
        <dbReference type="PROSITE" id="PS50112"/>
    </source>
</evidence>
<dbReference type="InterPro" id="IPR013655">
    <property type="entry name" value="PAS_fold_3"/>
</dbReference>